<dbReference type="InterPro" id="IPR013087">
    <property type="entry name" value="Znf_C2H2_type"/>
</dbReference>
<evidence type="ECO:0000313" key="3">
    <source>
        <dbReference type="EMBL" id="KYP35625.1"/>
    </source>
</evidence>
<keyword evidence="1" id="KW-0862">Zinc</keyword>
<dbReference type="EMBL" id="KQ484343">
    <property type="protein sequence ID" value="KYP35625.1"/>
    <property type="molecule type" value="Genomic_DNA"/>
</dbReference>
<dbReference type="Proteomes" id="UP000075243">
    <property type="component" value="Unassembled WGS sequence"/>
</dbReference>
<dbReference type="GO" id="GO:0008270">
    <property type="term" value="F:zinc ion binding"/>
    <property type="evidence" value="ECO:0007669"/>
    <property type="project" value="UniProtKB-KW"/>
</dbReference>
<keyword evidence="1" id="KW-0479">Metal-binding</keyword>
<sequence>MLSVVTTCDKFICCICKKDFPSKKSLYGHMRSHSAANRKGIHPSTSMEENKSYDHLNVGVAPDEEPKPKRLKMQPILHRTTDKDEEIVYGEEEIIAAQILVSMSHDTWPCDVPFPRIKNNEKGVSNSVVVEDIPSTSGVKVQVSQPKVRRLIVKLKNPYI</sequence>
<dbReference type="InterPro" id="IPR036236">
    <property type="entry name" value="Znf_C2H2_sf"/>
</dbReference>
<reference evidence="3" key="1">
    <citation type="journal article" date="2012" name="Nat. Biotechnol.">
        <title>Draft genome sequence of pigeonpea (Cajanus cajan), an orphan legume crop of resource-poor farmers.</title>
        <authorList>
            <person name="Varshney R.K."/>
            <person name="Chen W."/>
            <person name="Li Y."/>
            <person name="Bharti A.K."/>
            <person name="Saxena R.K."/>
            <person name="Schlueter J.A."/>
            <person name="Donoghue M.T."/>
            <person name="Azam S."/>
            <person name="Fan G."/>
            <person name="Whaley A.M."/>
            <person name="Farmer A.D."/>
            <person name="Sheridan J."/>
            <person name="Iwata A."/>
            <person name="Tuteja R."/>
            <person name="Penmetsa R.V."/>
            <person name="Wu W."/>
            <person name="Upadhyaya H.D."/>
            <person name="Yang S.P."/>
            <person name="Shah T."/>
            <person name="Saxena K.B."/>
            <person name="Michael T."/>
            <person name="McCombie W.R."/>
            <person name="Yang B."/>
            <person name="Zhang G."/>
            <person name="Yang H."/>
            <person name="Wang J."/>
            <person name="Spillane C."/>
            <person name="Cook D.R."/>
            <person name="May G.D."/>
            <person name="Xu X."/>
            <person name="Jackson S.A."/>
        </authorList>
    </citation>
    <scope>NUCLEOTIDE SEQUENCE [LARGE SCALE GENOMIC DNA]</scope>
</reference>
<dbReference type="PROSITE" id="PS00028">
    <property type="entry name" value="ZINC_FINGER_C2H2_1"/>
    <property type="match status" value="1"/>
</dbReference>
<name>A0A151QZH3_CAJCA</name>
<gene>
    <name evidence="3" type="ORF">KK1_043320</name>
</gene>
<dbReference type="Pfam" id="PF13912">
    <property type="entry name" value="zf-C2H2_6"/>
    <property type="match status" value="1"/>
</dbReference>
<dbReference type="SMART" id="SM00355">
    <property type="entry name" value="ZnF_C2H2"/>
    <property type="match status" value="1"/>
</dbReference>
<organism evidence="3 4">
    <name type="scientific">Cajanus cajan</name>
    <name type="common">Pigeon pea</name>
    <name type="synonym">Cajanus indicus</name>
    <dbReference type="NCBI Taxonomy" id="3821"/>
    <lineage>
        <taxon>Eukaryota</taxon>
        <taxon>Viridiplantae</taxon>
        <taxon>Streptophyta</taxon>
        <taxon>Embryophyta</taxon>
        <taxon>Tracheophyta</taxon>
        <taxon>Spermatophyta</taxon>
        <taxon>Magnoliopsida</taxon>
        <taxon>eudicotyledons</taxon>
        <taxon>Gunneridae</taxon>
        <taxon>Pentapetalae</taxon>
        <taxon>rosids</taxon>
        <taxon>fabids</taxon>
        <taxon>Fabales</taxon>
        <taxon>Fabaceae</taxon>
        <taxon>Papilionoideae</taxon>
        <taxon>50 kb inversion clade</taxon>
        <taxon>NPAAA clade</taxon>
        <taxon>indigoferoid/millettioid clade</taxon>
        <taxon>Phaseoleae</taxon>
        <taxon>Cajanus</taxon>
    </lineage>
</organism>
<keyword evidence="4" id="KW-1185">Reference proteome</keyword>
<keyword evidence="1" id="KW-0863">Zinc-finger</keyword>
<evidence type="ECO:0000313" key="4">
    <source>
        <dbReference type="Proteomes" id="UP000075243"/>
    </source>
</evidence>
<protein>
    <recommendedName>
        <fullName evidence="2">C2H2-type domain-containing protein</fullName>
    </recommendedName>
</protein>
<evidence type="ECO:0000256" key="1">
    <source>
        <dbReference type="PROSITE-ProRule" id="PRU00042"/>
    </source>
</evidence>
<dbReference type="PROSITE" id="PS50157">
    <property type="entry name" value="ZINC_FINGER_C2H2_2"/>
    <property type="match status" value="1"/>
</dbReference>
<accession>A0A151QZH3</accession>
<dbReference type="Gramene" id="C.cajan_40405.t">
    <property type="protein sequence ID" value="C.cajan_40405.t.cds1"/>
    <property type="gene ID" value="C.cajan_40405"/>
</dbReference>
<feature type="domain" description="C2H2-type" evidence="2">
    <location>
        <begin position="11"/>
        <end position="38"/>
    </location>
</feature>
<evidence type="ECO:0000259" key="2">
    <source>
        <dbReference type="PROSITE" id="PS50157"/>
    </source>
</evidence>
<dbReference type="SUPFAM" id="SSF57667">
    <property type="entry name" value="beta-beta-alpha zinc fingers"/>
    <property type="match status" value="1"/>
</dbReference>
<dbReference type="AlphaFoldDB" id="A0A151QZH3"/>
<proteinExistence type="predicted"/>